<dbReference type="AlphaFoldDB" id="A0A9X2J3I2"/>
<evidence type="ECO:0008006" key="5">
    <source>
        <dbReference type="Google" id="ProtNLM"/>
    </source>
</evidence>
<evidence type="ECO:0000313" key="3">
    <source>
        <dbReference type="EMBL" id="MCM8558070.1"/>
    </source>
</evidence>
<protein>
    <recommendedName>
        <fullName evidence="5">Porin</fullName>
    </recommendedName>
</protein>
<feature type="chain" id="PRO_5040971660" description="Porin" evidence="2">
    <location>
        <begin position="27"/>
        <end position="243"/>
    </location>
</feature>
<feature type="region of interest" description="Disordered" evidence="1">
    <location>
        <begin position="25"/>
        <end position="113"/>
    </location>
</feature>
<dbReference type="Proteomes" id="UP001155128">
    <property type="component" value="Unassembled WGS sequence"/>
</dbReference>
<accession>A0A9X2J3I2</accession>
<dbReference type="RefSeq" id="WP_252114689.1">
    <property type="nucleotide sequence ID" value="NZ_JAMSHT010000001.1"/>
</dbReference>
<keyword evidence="2" id="KW-0732">Signal</keyword>
<dbReference type="EMBL" id="JAMSHT010000001">
    <property type="protein sequence ID" value="MCM8558070.1"/>
    <property type="molecule type" value="Genomic_DNA"/>
</dbReference>
<feature type="signal peptide" evidence="2">
    <location>
        <begin position="1"/>
        <end position="26"/>
    </location>
</feature>
<evidence type="ECO:0000313" key="4">
    <source>
        <dbReference type="Proteomes" id="UP001155128"/>
    </source>
</evidence>
<evidence type="ECO:0000256" key="2">
    <source>
        <dbReference type="SAM" id="SignalP"/>
    </source>
</evidence>
<sequence length="243" mass="26089">MALVRPALLSAVCAVGIVAATLPATAQDRQDPESERSPRVERPVGFTPANGDPRLAAAYASRNPGTRSFSFTPANPQARDSRLRVEVNRRDSTAPRPTNAERRVSEVTQPVRQRTEITQSSYNLGVDVGWKRFGLTGEVGSTRSTAPSLVDREGASVGVSYDLKDFEGRVTVSADRQSQDPAPAINPRDSYALDVGGAIKVTRNIAVTGGVRYRIDQERLPVPNADGARVDSQAVYVGGALKF</sequence>
<gene>
    <name evidence="3" type="ORF">NDO55_09575</name>
</gene>
<reference evidence="3" key="1">
    <citation type="submission" date="2022-06" db="EMBL/GenBank/DDBJ databases">
        <title>Sphingomicrobium sedimins sp. nov., a marine bacterium isolated from tidal flat.</title>
        <authorList>
            <person name="Kim C.-H."/>
            <person name="Yoo Y."/>
            <person name="Kim J.-J."/>
        </authorList>
    </citation>
    <scope>NUCLEOTIDE SEQUENCE</scope>
    <source>
        <strain evidence="3">GRR-S6-50</strain>
    </source>
</reference>
<name>A0A9X2J3I2_9SPHN</name>
<feature type="compositionally biased region" description="Basic and acidic residues" evidence="1">
    <location>
        <begin position="79"/>
        <end position="105"/>
    </location>
</feature>
<proteinExistence type="predicted"/>
<feature type="compositionally biased region" description="Basic and acidic residues" evidence="1">
    <location>
        <begin position="28"/>
        <end position="42"/>
    </location>
</feature>
<keyword evidence="4" id="KW-1185">Reference proteome</keyword>
<evidence type="ECO:0000256" key="1">
    <source>
        <dbReference type="SAM" id="MobiDB-lite"/>
    </source>
</evidence>
<comment type="caution">
    <text evidence="3">The sequence shown here is derived from an EMBL/GenBank/DDBJ whole genome shotgun (WGS) entry which is preliminary data.</text>
</comment>
<feature type="compositionally biased region" description="Polar residues" evidence="1">
    <location>
        <begin position="63"/>
        <end position="75"/>
    </location>
</feature>
<organism evidence="3 4">
    <name type="scientific">Sphingomicrobium sediminis</name>
    <dbReference type="NCBI Taxonomy" id="2950949"/>
    <lineage>
        <taxon>Bacteria</taxon>
        <taxon>Pseudomonadati</taxon>
        <taxon>Pseudomonadota</taxon>
        <taxon>Alphaproteobacteria</taxon>
        <taxon>Sphingomonadales</taxon>
        <taxon>Sphingomonadaceae</taxon>
        <taxon>Sphingomicrobium</taxon>
    </lineage>
</organism>